<sequence length="148" mass="15994">MYLADFATPSRFSLLLHWPFCPFAGPASLDSGAQMSKHNETCVITLDGLLLRTRSSPRRTAPRGSPVLQSLSNSVPDGVDVYPGSCPSPRCRPRYHLSETIPRDTDVGNTLPSVISSLTKQSPCVTKRPLLSRALSTVASGKSTPPRM</sequence>
<dbReference type="Proteomes" id="UP000434172">
    <property type="component" value="Unassembled WGS sequence"/>
</dbReference>
<gene>
    <name evidence="2" type="ORF">GQ607_000195</name>
</gene>
<organism evidence="2 3">
    <name type="scientific">Colletotrichum asianum</name>
    <dbReference type="NCBI Taxonomy" id="702518"/>
    <lineage>
        <taxon>Eukaryota</taxon>
        <taxon>Fungi</taxon>
        <taxon>Dikarya</taxon>
        <taxon>Ascomycota</taxon>
        <taxon>Pezizomycotina</taxon>
        <taxon>Sordariomycetes</taxon>
        <taxon>Hypocreomycetidae</taxon>
        <taxon>Glomerellales</taxon>
        <taxon>Glomerellaceae</taxon>
        <taxon>Colletotrichum</taxon>
        <taxon>Colletotrichum gloeosporioides species complex</taxon>
    </lineage>
</organism>
<comment type="caution">
    <text evidence="2">The sequence shown here is derived from an EMBL/GenBank/DDBJ whole genome shotgun (WGS) entry which is preliminary data.</text>
</comment>
<name>A0A8H3WS81_9PEZI</name>
<keyword evidence="3" id="KW-1185">Reference proteome</keyword>
<dbReference type="AlphaFoldDB" id="A0A8H3WS81"/>
<dbReference type="EMBL" id="WOWK01000001">
    <property type="protein sequence ID" value="KAF0332179.1"/>
    <property type="molecule type" value="Genomic_DNA"/>
</dbReference>
<proteinExistence type="predicted"/>
<evidence type="ECO:0000313" key="2">
    <source>
        <dbReference type="EMBL" id="KAF0332179.1"/>
    </source>
</evidence>
<evidence type="ECO:0000256" key="1">
    <source>
        <dbReference type="SAM" id="MobiDB-lite"/>
    </source>
</evidence>
<feature type="region of interest" description="Disordered" evidence="1">
    <location>
        <begin position="55"/>
        <end position="80"/>
    </location>
</feature>
<accession>A0A8H3WS81</accession>
<reference evidence="2 3" key="1">
    <citation type="submission" date="2019-12" db="EMBL/GenBank/DDBJ databases">
        <title>A genome sequence resource for the geographically widespread anthracnose pathogen Colletotrichum asianum.</title>
        <authorList>
            <person name="Meng Y."/>
        </authorList>
    </citation>
    <scope>NUCLEOTIDE SEQUENCE [LARGE SCALE GENOMIC DNA]</scope>
    <source>
        <strain evidence="2 3">ICMP 18580</strain>
    </source>
</reference>
<protein>
    <submittedName>
        <fullName evidence="2">Uncharacterized protein</fullName>
    </submittedName>
</protein>
<evidence type="ECO:0000313" key="3">
    <source>
        <dbReference type="Proteomes" id="UP000434172"/>
    </source>
</evidence>